<reference evidence="3" key="1">
    <citation type="journal article" date="2014" name="Stand. Genomic Sci.">
        <title>Genome sequence of the exopolysaccharide-producing Salipiger mucosus type strain (DSM 16094(T)), a moderately halophilic member of the Roseobacter clade.</title>
        <authorList>
            <person name="Riedel T."/>
            <person name="Spring S."/>
            <person name="Fiebig A."/>
            <person name="Petersen J."/>
            <person name="Kyrpides N.C."/>
            <person name="Goker M."/>
            <person name="Klenk H.P."/>
        </authorList>
    </citation>
    <scope>NUCLEOTIDE SEQUENCE [LARGE SCALE GENOMIC DNA]</scope>
    <source>
        <strain evidence="3">DSM 16094</strain>
    </source>
</reference>
<protein>
    <submittedName>
        <fullName evidence="2">Uncharacterized protein</fullName>
    </submittedName>
</protein>
<sequence length="45" mass="4812">MTIRKAAFLVALTVPAVPAFAQDYPEMTLRYAMPVSQGVVAELSG</sequence>
<dbReference type="STRING" id="1123237.Salmuc_03065"/>
<organism evidence="2 3">
    <name type="scientific">Salipiger mucosus DSM 16094</name>
    <dbReference type="NCBI Taxonomy" id="1123237"/>
    <lineage>
        <taxon>Bacteria</taxon>
        <taxon>Pseudomonadati</taxon>
        <taxon>Pseudomonadota</taxon>
        <taxon>Alphaproteobacteria</taxon>
        <taxon>Rhodobacterales</taxon>
        <taxon>Roseobacteraceae</taxon>
        <taxon>Salipiger</taxon>
    </lineage>
</organism>
<evidence type="ECO:0000313" key="3">
    <source>
        <dbReference type="Proteomes" id="UP000015347"/>
    </source>
</evidence>
<feature type="signal peptide" evidence="1">
    <location>
        <begin position="1"/>
        <end position="21"/>
    </location>
</feature>
<comment type="caution">
    <text evidence="2">The sequence shown here is derived from an EMBL/GenBank/DDBJ whole genome shotgun (WGS) entry which is preliminary data.</text>
</comment>
<dbReference type="Proteomes" id="UP000015347">
    <property type="component" value="Unassembled WGS sequence"/>
</dbReference>
<proteinExistence type="predicted"/>
<dbReference type="RefSeq" id="WP_020043226.1">
    <property type="nucleotide sequence ID" value="NZ_KE557275.1"/>
</dbReference>
<evidence type="ECO:0000313" key="2">
    <source>
        <dbReference type="EMBL" id="EPX82277.1"/>
    </source>
</evidence>
<keyword evidence="1" id="KW-0732">Signal</keyword>
<name>S9QRK9_9RHOB</name>
<dbReference type="AlphaFoldDB" id="S9QRK9"/>
<dbReference type="HOGENOM" id="CLU_3205069_0_0_5"/>
<dbReference type="EMBL" id="APVH01000024">
    <property type="protein sequence ID" value="EPX82277.1"/>
    <property type="molecule type" value="Genomic_DNA"/>
</dbReference>
<evidence type="ECO:0000256" key="1">
    <source>
        <dbReference type="SAM" id="SignalP"/>
    </source>
</evidence>
<gene>
    <name evidence="2" type="ORF">Salmuc_03065</name>
</gene>
<feature type="chain" id="PRO_5004568205" evidence="1">
    <location>
        <begin position="22"/>
        <end position="45"/>
    </location>
</feature>
<accession>S9QRK9</accession>
<keyword evidence="3" id="KW-1185">Reference proteome</keyword>